<dbReference type="Gene3D" id="1.10.760.10">
    <property type="entry name" value="Cytochrome c-like domain"/>
    <property type="match status" value="1"/>
</dbReference>
<sequence>MNQLNKYLKRTLLLMGGISLLPLAANAKGGSPLMELAFENIFLILAGLVIIAAAATLINMVFNFIELQKLRLNQELGIEKEEVTEAIQIPSWKKIYDKMWNLVPKDKEETIDLGHDYDGIRELDNKLPPWWVGMFYGTIIFAVVYLYIYQWGPNEWSSLQEYNIAMEDAEIQKEKFLANSASVVDENTVVYVDDKDRLLLGEEIFVKSCAACHGVQGQGIVGPNLTDDYWIHGGSIQSIFKTIKYGVPEKGMIAWASQLKPTTMQNVASYIQSLKGTNPPNPKDKEGELYVPEESTPIGSNDAVETEDAKN</sequence>
<feature type="domain" description="Cytochrome c" evidence="7">
    <location>
        <begin position="196"/>
        <end position="275"/>
    </location>
</feature>
<reference evidence="8" key="1">
    <citation type="journal article" date="2014" name="Int. J. Syst. Evol. Microbiol.">
        <title>Complete genome sequence of Corynebacterium casei LMG S-19264T (=DSM 44701T), isolated from a smear-ripened cheese.</title>
        <authorList>
            <consortium name="US DOE Joint Genome Institute (JGI-PGF)"/>
            <person name="Walter F."/>
            <person name="Albersmeier A."/>
            <person name="Kalinowski J."/>
            <person name="Ruckert C."/>
        </authorList>
    </citation>
    <scope>NUCLEOTIDE SEQUENCE</scope>
    <source>
        <strain evidence="8">NBRC 108769</strain>
    </source>
</reference>
<dbReference type="RefSeq" id="WP_235293939.1">
    <property type="nucleotide sequence ID" value="NZ_BSOH01000010.1"/>
</dbReference>
<keyword evidence="1 4" id="KW-0349">Heme</keyword>
<organism evidence="8 9">
    <name type="scientific">Portibacter lacus</name>
    <dbReference type="NCBI Taxonomy" id="1099794"/>
    <lineage>
        <taxon>Bacteria</taxon>
        <taxon>Pseudomonadati</taxon>
        <taxon>Bacteroidota</taxon>
        <taxon>Saprospiria</taxon>
        <taxon>Saprospirales</taxon>
        <taxon>Haliscomenobacteraceae</taxon>
        <taxon>Portibacter</taxon>
    </lineage>
</organism>
<feature type="transmembrane region" description="Helical" evidence="6">
    <location>
        <begin position="43"/>
        <end position="65"/>
    </location>
</feature>
<evidence type="ECO:0000256" key="4">
    <source>
        <dbReference type="PROSITE-ProRule" id="PRU00433"/>
    </source>
</evidence>
<dbReference type="InterPro" id="IPR009056">
    <property type="entry name" value="Cyt_c-like_dom"/>
</dbReference>
<dbReference type="Pfam" id="PF13442">
    <property type="entry name" value="Cytochrome_CBB3"/>
    <property type="match status" value="1"/>
</dbReference>
<dbReference type="PROSITE" id="PS51007">
    <property type="entry name" value="CYTC"/>
    <property type="match status" value="1"/>
</dbReference>
<dbReference type="GO" id="GO:0020037">
    <property type="term" value="F:heme binding"/>
    <property type="evidence" value="ECO:0007669"/>
    <property type="project" value="InterPro"/>
</dbReference>
<dbReference type="GO" id="GO:0009055">
    <property type="term" value="F:electron transfer activity"/>
    <property type="evidence" value="ECO:0007669"/>
    <property type="project" value="InterPro"/>
</dbReference>
<evidence type="ECO:0000313" key="8">
    <source>
        <dbReference type="EMBL" id="GLR17185.1"/>
    </source>
</evidence>
<accession>A0AA37SNY2</accession>
<dbReference type="PANTHER" id="PTHR33751:SF1">
    <property type="entry name" value="CBB3-TYPE CYTOCHROME C OXIDASE SUBUNIT FIXP"/>
    <property type="match status" value="1"/>
</dbReference>
<gene>
    <name evidence="8" type="ORF">GCM10007940_18000</name>
</gene>
<comment type="caution">
    <text evidence="8">The sequence shown here is derived from an EMBL/GenBank/DDBJ whole genome shotgun (WGS) entry which is preliminary data.</text>
</comment>
<keyword evidence="6" id="KW-1133">Transmembrane helix</keyword>
<dbReference type="Proteomes" id="UP001156666">
    <property type="component" value="Unassembled WGS sequence"/>
</dbReference>
<evidence type="ECO:0000313" key="9">
    <source>
        <dbReference type="Proteomes" id="UP001156666"/>
    </source>
</evidence>
<feature type="transmembrane region" description="Helical" evidence="6">
    <location>
        <begin position="130"/>
        <end position="149"/>
    </location>
</feature>
<evidence type="ECO:0000256" key="3">
    <source>
        <dbReference type="ARBA" id="ARBA00023004"/>
    </source>
</evidence>
<dbReference type="AlphaFoldDB" id="A0AA37SNY2"/>
<keyword evidence="3 4" id="KW-0408">Iron</keyword>
<dbReference type="EMBL" id="BSOH01000010">
    <property type="protein sequence ID" value="GLR17185.1"/>
    <property type="molecule type" value="Genomic_DNA"/>
</dbReference>
<evidence type="ECO:0000256" key="5">
    <source>
        <dbReference type="SAM" id="MobiDB-lite"/>
    </source>
</evidence>
<protein>
    <recommendedName>
        <fullName evidence="7">Cytochrome c domain-containing protein</fullName>
    </recommendedName>
</protein>
<feature type="region of interest" description="Disordered" evidence="5">
    <location>
        <begin position="273"/>
        <end position="311"/>
    </location>
</feature>
<dbReference type="SUPFAM" id="SSF46626">
    <property type="entry name" value="Cytochrome c"/>
    <property type="match status" value="1"/>
</dbReference>
<keyword evidence="6" id="KW-0472">Membrane</keyword>
<dbReference type="InterPro" id="IPR050597">
    <property type="entry name" value="Cytochrome_c_Oxidase_Subunit"/>
</dbReference>
<name>A0AA37SNY2_9BACT</name>
<keyword evidence="2 4" id="KW-0479">Metal-binding</keyword>
<evidence type="ECO:0000256" key="2">
    <source>
        <dbReference type="ARBA" id="ARBA00022723"/>
    </source>
</evidence>
<proteinExistence type="predicted"/>
<reference evidence="8" key="2">
    <citation type="submission" date="2023-01" db="EMBL/GenBank/DDBJ databases">
        <title>Draft genome sequence of Portibacter lacus strain NBRC 108769.</title>
        <authorList>
            <person name="Sun Q."/>
            <person name="Mori K."/>
        </authorList>
    </citation>
    <scope>NUCLEOTIDE SEQUENCE</scope>
    <source>
        <strain evidence="8">NBRC 108769</strain>
    </source>
</reference>
<dbReference type="GO" id="GO:0046872">
    <property type="term" value="F:metal ion binding"/>
    <property type="evidence" value="ECO:0007669"/>
    <property type="project" value="UniProtKB-KW"/>
</dbReference>
<keyword evidence="6" id="KW-0812">Transmembrane</keyword>
<keyword evidence="9" id="KW-1185">Reference proteome</keyword>
<evidence type="ECO:0000256" key="1">
    <source>
        <dbReference type="ARBA" id="ARBA00022617"/>
    </source>
</evidence>
<dbReference type="Pfam" id="PF14715">
    <property type="entry name" value="FixP_N"/>
    <property type="match status" value="1"/>
</dbReference>
<evidence type="ECO:0000259" key="7">
    <source>
        <dbReference type="PROSITE" id="PS51007"/>
    </source>
</evidence>
<dbReference type="InterPro" id="IPR032858">
    <property type="entry name" value="CcoP_N"/>
</dbReference>
<dbReference type="InterPro" id="IPR036909">
    <property type="entry name" value="Cyt_c-like_dom_sf"/>
</dbReference>
<evidence type="ECO:0000256" key="6">
    <source>
        <dbReference type="SAM" id="Phobius"/>
    </source>
</evidence>
<dbReference type="PANTHER" id="PTHR33751">
    <property type="entry name" value="CBB3-TYPE CYTOCHROME C OXIDASE SUBUNIT FIXP"/>
    <property type="match status" value="1"/>
</dbReference>
<dbReference type="Gene3D" id="6.10.280.130">
    <property type="match status" value="1"/>
</dbReference>
<dbReference type="InterPro" id="IPR038414">
    <property type="entry name" value="CcoP_N_sf"/>
</dbReference>